<dbReference type="Proteomes" id="UP000655443">
    <property type="component" value="Unassembled WGS sequence"/>
</dbReference>
<protein>
    <submittedName>
        <fullName evidence="2">Uncharacterized protein</fullName>
    </submittedName>
</protein>
<dbReference type="AlphaFoldDB" id="A0A918YF85"/>
<keyword evidence="1" id="KW-1133">Transmembrane helix</keyword>
<dbReference type="EMBL" id="BMVG01000003">
    <property type="protein sequence ID" value="GHE00857.1"/>
    <property type="molecule type" value="Genomic_DNA"/>
</dbReference>
<reference evidence="2" key="2">
    <citation type="submission" date="2020-09" db="EMBL/GenBank/DDBJ databases">
        <authorList>
            <person name="Sun Q."/>
            <person name="Ohkuma M."/>
        </authorList>
    </citation>
    <scope>NUCLEOTIDE SEQUENCE</scope>
    <source>
        <strain evidence="2">JCM 4714</strain>
    </source>
</reference>
<evidence type="ECO:0000313" key="2">
    <source>
        <dbReference type="EMBL" id="GHE00857.1"/>
    </source>
</evidence>
<keyword evidence="1" id="KW-0472">Membrane</keyword>
<dbReference type="RefSeq" id="WP_189950202.1">
    <property type="nucleotide sequence ID" value="NZ_BMVG01000003.1"/>
</dbReference>
<proteinExistence type="predicted"/>
<sequence length="170" mass="18034">MIDALHQAVDHGVFGCPGGATDSYLDAVTGWQARRFGWDMPRELVTASTVVMVVLPVLRSVRRRLIWMAWRAPGKSKFTVATLTGALAAAVGPLAWNAVLRAAHSDQFLTDGPVPVFPISWQDTGSGVFTLAAASLGYGLGPLAAQPARVSIRYALLAAVAALLVGIYLY</sequence>
<feature type="transmembrane region" description="Helical" evidence="1">
    <location>
        <begin position="40"/>
        <end position="58"/>
    </location>
</feature>
<dbReference type="InterPro" id="IPR015421">
    <property type="entry name" value="PyrdxlP-dep_Trfase_major"/>
</dbReference>
<accession>A0A918YF85</accession>
<reference evidence="2" key="1">
    <citation type="journal article" date="2014" name="Int. J. Syst. Evol. Microbiol.">
        <title>Complete genome sequence of Corynebacterium casei LMG S-19264T (=DSM 44701T), isolated from a smear-ripened cheese.</title>
        <authorList>
            <consortium name="US DOE Joint Genome Institute (JGI-PGF)"/>
            <person name="Walter F."/>
            <person name="Albersmeier A."/>
            <person name="Kalinowski J."/>
            <person name="Ruckert C."/>
        </authorList>
    </citation>
    <scope>NUCLEOTIDE SEQUENCE</scope>
    <source>
        <strain evidence="2">JCM 4714</strain>
    </source>
</reference>
<feature type="transmembrane region" description="Helical" evidence="1">
    <location>
        <begin position="119"/>
        <end position="140"/>
    </location>
</feature>
<gene>
    <name evidence="2" type="ORF">GCM10010339_17580</name>
</gene>
<organism evidence="2 3">
    <name type="scientific">Streptomyces alanosinicus</name>
    <dbReference type="NCBI Taxonomy" id="68171"/>
    <lineage>
        <taxon>Bacteria</taxon>
        <taxon>Bacillati</taxon>
        <taxon>Actinomycetota</taxon>
        <taxon>Actinomycetes</taxon>
        <taxon>Kitasatosporales</taxon>
        <taxon>Streptomycetaceae</taxon>
        <taxon>Streptomyces</taxon>
    </lineage>
</organism>
<dbReference type="Gene3D" id="3.40.640.10">
    <property type="entry name" value="Type I PLP-dependent aspartate aminotransferase-like (Major domain)"/>
    <property type="match status" value="1"/>
</dbReference>
<dbReference type="InterPro" id="IPR015422">
    <property type="entry name" value="PyrdxlP-dep_Trfase_small"/>
</dbReference>
<keyword evidence="1" id="KW-0812">Transmembrane</keyword>
<feature type="transmembrane region" description="Helical" evidence="1">
    <location>
        <begin position="152"/>
        <end position="169"/>
    </location>
</feature>
<name>A0A918YF85_9ACTN</name>
<feature type="transmembrane region" description="Helical" evidence="1">
    <location>
        <begin position="78"/>
        <end position="99"/>
    </location>
</feature>
<comment type="caution">
    <text evidence="2">The sequence shown here is derived from an EMBL/GenBank/DDBJ whole genome shotgun (WGS) entry which is preliminary data.</text>
</comment>
<keyword evidence="3" id="KW-1185">Reference proteome</keyword>
<evidence type="ECO:0000313" key="3">
    <source>
        <dbReference type="Proteomes" id="UP000655443"/>
    </source>
</evidence>
<evidence type="ECO:0000256" key="1">
    <source>
        <dbReference type="SAM" id="Phobius"/>
    </source>
</evidence>
<dbReference type="Gene3D" id="3.90.1150.10">
    <property type="entry name" value="Aspartate Aminotransferase, domain 1"/>
    <property type="match status" value="1"/>
</dbReference>